<organism evidence="2 3">
    <name type="scientific">Aeribacillus pallidus</name>
    <dbReference type="NCBI Taxonomy" id="33936"/>
    <lineage>
        <taxon>Bacteria</taxon>
        <taxon>Bacillati</taxon>
        <taxon>Bacillota</taxon>
        <taxon>Bacilli</taxon>
        <taxon>Bacillales</taxon>
        <taxon>Bacillaceae</taxon>
        <taxon>Aeribacillus</taxon>
    </lineage>
</organism>
<evidence type="ECO:0000313" key="2">
    <source>
        <dbReference type="EMBL" id="ASS90893.1"/>
    </source>
</evidence>
<dbReference type="KEGG" id="apak:AP3564_12280"/>
<feature type="domain" description="DISARM protein DrmE C-terminal" evidence="1">
    <location>
        <begin position="290"/>
        <end position="461"/>
    </location>
</feature>
<reference evidence="2 3" key="1">
    <citation type="submission" date="2016-10" db="EMBL/GenBank/DDBJ databases">
        <title>The whole genome sequencing and assembly of Aeribacillus pallidus KCTC3564 strain.</title>
        <authorList>
            <person name="Lee Y.-J."/>
            <person name="Park M.-K."/>
            <person name="Yi H."/>
            <person name="Bahn Y.-S."/>
            <person name="Kim J.F."/>
            <person name="Lee D.-W."/>
        </authorList>
    </citation>
    <scope>NUCLEOTIDE SEQUENCE [LARGE SCALE GENOMIC DNA]</scope>
    <source>
        <strain evidence="2 3">KCTC3564</strain>
    </source>
</reference>
<sequence>MEGTILLRDICKLYTNFEKNIYLKSVKCSELFSLAEQLSSFNREIIEKADKDTQLLEIYNYLSGIFFTLCRSFLPYSHVISKNNEKEIIHRLLGIKNNYPYFFDKFGKTLAMSFKEVLETEHNYMTEFLCDHINKHQTRSYKIALVTKRSLSPEEKELLNQKISSILNVTYYTENSFRKSVKVFDEVIFVGSPSYFGSFAVNTLKAYHTYFVFYEMFSDNLKLKSPFLNSDIYQQNIISTINLNVKIHKDVEKTHKIEFNEDYLVKSSIQKVLEEQNTNTSDDVHHLVKATVVLLENDRFLFVSDETKIRVLTPNIKKDRVIVNQITLKDLEEDDFIIIRNERDNSLIAEVADQEILKEEAKYLRALQKKWKKRLRYNVSKKGVMRVSEILTNRYKMTTASPQTVRFWCNEESICPTELPVLLQALKFDENEVILIYQAMKQIQIAHREAGRIISRKLMEEIKPDIFEELQQKGSITFKSSNFNGASFNIERVVAINRSKHYDVLQSNLMKVYHRDL</sequence>
<accession>A0A223E6S1</accession>
<protein>
    <recommendedName>
        <fullName evidence="1">DISARM protein DrmE C-terminal domain-containing protein</fullName>
    </recommendedName>
</protein>
<dbReference type="EMBL" id="CP017703">
    <property type="protein sequence ID" value="ASS90893.1"/>
    <property type="molecule type" value="Genomic_DNA"/>
</dbReference>
<dbReference type="Pfam" id="PF24957">
    <property type="entry name" value="DrmE_C"/>
    <property type="match status" value="1"/>
</dbReference>
<name>A0A223E6S1_9BACI</name>
<evidence type="ECO:0000259" key="1">
    <source>
        <dbReference type="Pfam" id="PF24957"/>
    </source>
</evidence>
<dbReference type="InterPro" id="IPR056666">
    <property type="entry name" value="DrmE_C"/>
</dbReference>
<proteinExistence type="predicted"/>
<dbReference type="AlphaFoldDB" id="A0A223E6S1"/>
<evidence type="ECO:0000313" key="3">
    <source>
        <dbReference type="Proteomes" id="UP000214606"/>
    </source>
</evidence>
<gene>
    <name evidence="2" type="ORF">AP3564_12280</name>
</gene>
<dbReference type="Proteomes" id="UP000214606">
    <property type="component" value="Chromosome"/>
</dbReference>